<dbReference type="AlphaFoldDB" id="A0A7J6MMF6"/>
<feature type="compositionally biased region" description="Basic and acidic residues" evidence="1">
    <location>
        <begin position="287"/>
        <end position="299"/>
    </location>
</feature>
<sequence length="299" mass="34047">MPTLEFQVVHKDKNKYATKSPVMAADSFNFCVAVHLEGKHNSEDIYLGAYMHFTEKQGVSDDFPLGTPMKLEIELVNHDNLQKSIVRRRTRLVYPGLGQGWRKFLKKSELAKEKGWLDSQGKLVFRASASIVETDPNPLKPEWHEVRFDGRQEYDPGDEFKPPPTWKGNYKFQVAIFPGGIRSEDGQQCLAAYIHLLGTREINTIDFVKVKVKLLNHKDAQKTITWTAVHTFDELGHSWGCPALVPIHEIKQEKLGWLNPSGEIEVLTQWRFSVEDGTQPEGIGLKESPEASPKRVKLE</sequence>
<dbReference type="Proteomes" id="UP000572268">
    <property type="component" value="Unassembled WGS sequence"/>
</dbReference>
<feature type="region of interest" description="Disordered" evidence="1">
    <location>
        <begin position="277"/>
        <end position="299"/>
    </location>
</feature>
<evidence type="ECO:0000256" key="1">
    <source>
        <dbReference type="SAM" id="MobiDB-lite"/>
    </source>
</evidence>
<dbReference type="InterPro" id="IPR002083">
    <property type="entry name" value="MATH/TRAF_dom"/>
</dbReference>
<name>A0A7J6MMF6_PEROL</name>
<dbReference type="EMBL" id="JABANN010000067">
    <property type="protein sequence ID" value="KAF4672763.1"/>
    <property type="molecule type" value="Genomic_DNA"/>
</dbReference>
<reference evidence="2 3" key="1">
    <citation type="submission" date="2020-04" db="EMBL/GenBank/DDBJ databases">
        <title>Perkinsus olseni comparative genomics.</title>
        <authorList>
            <person name="Bogema D.R."/>
        </authorList>
    </citation>
    <scope>NUCLEOTIDE SEQUENCE [LARGE SCALE GENOMIC DNA]</scope>
    <source>
        <strain evidence="2">ATCC PRA-31</strain>
    </source>
</reference>
<dbReference type="InterPro" id="IPR008974">
    <property type="entry name" value="TRAF-like"/>
</dbReference>
<comment type="caution">
    <text evidence="2">The sequence shown here is derived from an EMBL/GenBank/DDBJ whole genome shotgun (WGS) entry which is preliminary data.</text>
</comment>
<dbReference type="Gene3D" id="2.60.210.10">
    <property type="entry name" value="Apoptosis, Tumor Necrosis Factor Receptor Associated Protein 2, Chain A"/>
    <property type="match status" value="2"/>
</dbReference>
<evidence type="ECO:0000313" key="3">
    <source>
        <dbReference type="Proteomes" id="UP000572268"/>
    </source>
</evidence>
<proteinExistence type="predicted"/>
<dbReference type="SUPFAM" id="SSF49599">
    <property type="entry name" value="TRAF domain-like"/>
    <property type="match status" value="2"/>
</dbReference>
<evidence type="ECO:0000313" key="2">
    <source>
        <dbReference type="EMBL" id="KAF4672763.1"/>
    </source>
</evidence>
<dbReference type="CDD" id="cd00121">
    <property type="entry name" value="MATH"/>
    <property type="match status" value="1"/>
</dbReference>
<accession>A0A7J6MMF6</accession>
<organism evidence="2 3">
    <name type="scientific">Perkinsus olseni</name>
    <name type="common">Perkinsus atlanticus</name>
    <dbReference type="NCBI Taxonomy" id="32597"/>
    <lineage>
        <taxon>Eukaryota</taxon>
        <taxon>Sar</taxon>
        <taxon>Alveolata</taxon>
        <taxon>Perkinsozoa</taxon>
        <taxon>Perkinsea</taxon>
        <taxon>Perkinsida</taxon>
        <taxon>Perkinsidae</taxon>
        <taxon>Perkinsus</taxon>
    </lineage>
</organism>
<protein>
    <submittedName>
        <fullName evidence="2">Uncharacterized protein</fullName>
    </submittedName>
</protein>
<gene>
    <name evidence="2" type="ORF">FOL46_008408</name>
</gene>